<organism evidence="1 2">
    <name type="scientific">Sphingomonas donggukensis</name>
    <dbReference type="NCBI Taxonomy" id="2949093"/>
    <lineage>
        <taxon>Bacteria</taxon>
        <taxon>Pseudomonadati</taxon>
        <taxon>Pseudomonadota</taxon>
        <taxon>Alphaproteobacteria</taxon>
        <taxon>Sphingomonadales</taxon>
        <taxon>Sphingomonadaceae</taxon>
        <taxon>Sphingomonas</taxon>
    </lineage>
</organism>
<gene>
    <name evidence="1" type="ORF">M9980_09995</name>
</gene>
<protein>
    <recommendedName>
        <fullName evidence="3">SMP-30/Gluconolactonase/LRE-like region domain-containing protein</fullName>
    </recommendedName>
</protein>
<evidence type="ECO:0008006" key="3">
    <source>
        <dbReference type="Google" id="ProtNLM"/>
    </source>
</evidence>
<reference evidence="1" key="1">
    <citation type="submission" date="2022-05" db="EMBL/GenBank/DDBJ databases">
        <title>Sphingomonas sp. strain RMG20 Genome sequencing and assembly.</title>
        <authorList>
            <person name="Kim I."/>
        </authorList>
    </citation>
    <scope>NUCLEOTIDE SEQUENCE</scope>
    <source>
        <strain evidence="1">RMG20</strain>
    </source>
</reference>
<dbReference type="RefSeq" id="WP_250750067.1">
    <property type="nucleotide sequence ID" value="NZ_CP098401.1"/>
</dbReference>
<evidence type="ECO:0000313" key="1">
    <source>
        <dbReference type="EMBL" id="URW74895.1"/>
    </source>
</evidence>
<sequence length="303" mass="32904">MAAPSFPERRIRAAMSAHAYATDTVRLADTDVRGFDCLVASRQGVFAVARDERVRRVAHGFFFGVRRHRDAIYLFEACDRPSEPSNRGRIVRLTLADGQLESPVVLVKGLDNQCHQVGVVDDALCVVDTRNQCVPRFTLDGAPIDVRHPIAPGTAGVGDACYRHMNGIAVIDGQVAVMLHNGLTGANRRSELVRLDPQWREVARETLDGHGCHDIVVDADGTVWHCGSLEGTLINSTGLKVKVSDRMTRGLAIAPDAIIVGASSYGDRSVRDELDGEVVFLDRRLGVEARVVVPGAPTDLILL</sequence>
<keyword evidence="2" id="KW-1185">Reference proteome</keyword>
<dbReference type="SUPFAM" id="SSF63825">
    <property type="entry name" value="YWTD domain"/>
    <property type="match status" value="1"/>
</dbReference>
<evidence type="ECO:0000313" key="2">
    <source>
        <dbReference type="Proteomes" id="UP001055580"/>
    </source>
</evidence>
<proteinExistence type="predicted"/>
<dbReference type="EMBL" id="CP098401">
    <property type="protein sequence ID" value="URW74895.1"/>
    <property type="molecule type" value="Genomic_DNA"/>
</dbReference>
<accession>A0ABY4TR81</accession>
<dbReference type="Proteomes" id="UP001055580">
    <property type="component" value="Chromosome"/>
</dbReference>
<name>A0ABY4TR81_9SPHN</name>